<keyword evidence="5" id="KW-0804">Transcription</keyword>
<dbReference type="AlphaFoldDB" id="A0A2W7N010"/>
<organism evidence="8 9">
    <name type="scientific">Breznakibacter xylanolyticus</name>
    <dbReference type="NCBI Taxonomy" id="990"/>
    <lineage>
        <taxon>Bacteria</taxon>
        <taxon>Pseudomonadati</taxon>
        <taxon>Bacteroidota</taxon>
        <taxon>Bacteroidia</taxon>
        <taxon>Marinilabiliales</taxon>
        <taxon>Marinilabiliaceae</taxon>
        <taxon>Breznakibacter</taxon>
    </lineage>
</organism>
<evidence type="ECO:0000259" key="6">
    <source>
        <dbReference type="Pfam" id="PF04542"/>
    </source>
</evidence>
<dbReference type="InterPro" id="IPR014284">
    <property type="entry name" value="RNA_pol_sigma-70_dom"/>
</dbReference>
<name>A0A2W7N010_9BACT</name>
<gene>
    <name evidence="8" type="ORF">LX69_02694</name>
</gene>
<dbReference type="EMBL" id="QKZK01000026">
    <property type="protein sequence ID" value="PZX13438.1"/>
    <property type="molecule type" value="Genomic_DNA"/>
</dbReference>
<dbReference type="InterPro" id="IPR039425">
    <property type="entry name" value="RNA_pol_sigma-70-like"/>
</dbReference>
<evidence type="ECO:0000256" key="3">
    <source>
        <dbReference type="ARBA" id="ARBA00023082"/>
    </source>
</evidence>
<sequence>MTKQEFKSLYDRYFDAIRRYLFYRGADEEGATDLAQDVFLRVWEKQMALEPGREASLLYKMAGDLFVSRYRRQQVERSYVNQLVYEPDHLTPESAHEQAEMSARYEKALKEMNDHQRTVFLLSRMDGLKYHEIAQRLQLSVKAVEKRMNLALTYSRK</sequence>
<dbReference type="InterPro" id="IPR007627">
    <property type="entry name" value="RNA_pol_sigma70_r2"/>
</dbReference>
<feature type="domain" description="RNA polymerase sigma-70 region 2" evidence="6">
    <location>
        <begin position="9"/>
        <end position="74"/>
    </location>
</feature>
<dbReference type="Gene3D" id="1.10.10.10">
    <property type="entry name" value="Winged helix-like DNA-binding domain superfamily/Winged helix DNA-binding domain"/>
    <property type="match status" value="1"/>
</dbReference>
<keyword evidence="4" id="KW-0238">DNA-binding</keyword>
<dbReference type="InterPro" id="IPR013325">
    <property type="entry name" value="RNA_pol_sigma_r2"/>
</dbReference>
<comment type="similarity">
    <text evidence="1">Belongs to the sigma-70 factor family. ECF subfamily.</text>
</comment>
<reference evidence="8 9" key="1">
    <citation type="submission" date="2018-06" db="EMBL/GenBank/DDBJ databases">
        <title>Genomic Encyclopedia of Archaeal and Bacterial Type Strains, Phase II (KMG-II): from individual species to whole genera.</title>
        <authorList>
            <person name="Goeker M."/>
        </authorList>
    </citation>
    <scope>NUCLEOTIDE SEQUENCE [LARGE SCALE GENOMIC DNA]</scope>
    <source>
        <strain evidence="8 9">DSM 6779</strain>
    </source>
</reference>
<dbReference type="GO" id="GO:0006352">
    <property type="term" value="P:DNA-templated transcription initiation"/>
    <property type="evidence" value="ECO:0007669"/>
    <property type="project" value="InterPro"/>
</dbReference>
<dbReference type="Proteomes" id="UP000249239">
    <property type="component" value="Unassembled WGS sequence"/>
</dbReference>
<feature type="domain" description="RNA polymerase sigma factor 70 region 4 type 2" evidence="7">
    <location>
        <begin position="104"/>
        <end position="152"/>
    </location>
</feature>
<evidence type="ECO:0000256" key="5">
    <source>
        <dbReference type="ARBA" id="ARBA00023163"/>
    </source>
</evidence>
<dbReference type="GO" id="GO:0003677">
    <property type="term" value="F:DNA binding"/>
    <property type="evidence" value="ECO:0007669"/>
    <property type="project" value="UniProtKB-KW"/>
</dbReference>
<dbReference type="PANTHER" id="PTHR43133">
    <property type="entry name" value="RNA POLYMERASE ECF-TYPE SIGMA FACTO"/>
    <property type="match status" value="1"/>
</dbReference>
<dbReference type="Pfam" id="PF08281">
    <property type="entry name" value="Sigma70_r4_2"/>
    <property type="match status" value="1"/>
</dbReference>
<proteinExistence type="inferred from homology"/>
<dbReference type="Gene3D" id="1.10.1740.10">
    <property type="match status" value="1"/>
</dbReference>
<dbReference type="InterPro" id="IPR013324">
    <property type="entry name" value="RNA_pol_sigma_r3/r4-like"/>
</dbReference>
<keyword evidence="3" id="KW-0731">Sigma factor</keyword>
<dbReference type="InterPro" id="IPR036388">
    <property type="entry name" value="WH-like_DNA-bd_sf"/>
</dbReference>
<evidence type="ECO:0000256" key="1">
    <source>
        <dbReference type="ARBA" id="ARBA00010641"/>
    </source>
</evidence>
<protein>
    <submittedName>
        <fullName evidence="8">RNA polymerase sigma-70 factor (ECF subfamily)</fullName>
    </submittedName>
</protein>
<dbReference type="SUPFAM" id="SSF88659">
    <property type="entry name" value="Sigma3 and sigma4 domains of RNA polymerase sigma factors"/>
    <property type="match status" value="1"/>
</dbReference>
<dbReference type="SUPFAM" id="SSF88946">
    <property type="entry name" value="Sigma2 domain of RNA polymerase sigma factors"/>
    <property type="match status" value="1"/>
</dbReference>
<dbReference type="NCBIfam" id="TIGR02937">
    <property type="entry name" value="sigma70-ECF"/>
    <property type="match status" value="1"/>
</dbReference>
<keyword evidence="9" id="KW-1185">Reference proteome</keyword>
<dbReference type="RefSeq" id="WP_170124394.1">
    <property type="nucleotide sequence ID" value="NZ_QKZK01000026.1"/>
</dbReference>
<evidence type="ECO:0000256" key="2">
    <source>
        <dbReference type="ARBA" id="ARBA00023015"/>
    </source>
</evidence>
<dbReference type="InterPro" id="IPR013249">
    <property type="entry name" value="RNA_pol_sigma70_r4_t2"/>
</dbReference>
<dbReference type="PANTHER" id="PTHR43133:SF8">
    <property type="entry name" value="RNA POLYMERASE SIGMA FACTOR HI_1459-RELATED"/>
    <property type="match status" value="1"/>
</dbReference>
<evidence type="ECO:0000313" key="9">
    <source>
        <dbReference type="Proteomes" id="UP000249239"/>
    </source>
</evidence>
<evidence type="ECO:0000259" key="7">
    <source>
        <dbReference type="Pfam" id="PF08281"/>
    </source>
</evidence>
<comment type="caution">
    <text evidence="8">The sequence shown here is derived from an EMBL/GenBank/DDBJ whole genome shotgun (WGS) entry which is preliminary data.</text>
</comment>
<keyword evidence="2" id="KW-0805">Transcription regulation</keyword>
<dbReference type="GO" id="GO:0016987">
    <property type="term" value="F:sigma factor activity"/>
    <property type="evidence" value="ECO:0007669"/>
    <property type="project" value="UniProtKB-KW"/>
</dbReference>
<evidence type="ECO:0000313" key="8">
    <source>
        <dbReference type="EMBL" id="PZX13438.1"/>
    </source>
</evidence>
<evidence type="ECO:0000256" key="4">
    <source>
        <dbReference type="ARBA" id="ARBA00023125"/>
    </source>
</evidence>
<dbReference type="Pfam" id="PF04542">
    <property type="entry name" value="Sigma70_r2"/>
    <property type="match status" value="1"/>
</dbReference>
<accession>A0A2W7N010</accession>